<reference evidence="1" key="1">
    <citation type="submission" date="2021-06" db="EMBL/GenBank/DDBJ databases">
        <authorList>
            <person name="Kallberg Y."/>
            <person name="Tangrot J."/>
            <person name="Rosling A."/>
        </authorList>
    </citation>
    <scope>NUCLEOTIDE SEQUENCE</scope>
    <source>
        <strain evidence="1">28 12/20/2015</strain>
    </source>
</reference>
<comment type="caution">
    <text evidence="1">The sequence shown here is derived from an EMBL/GenBank/DDBJ whole genome shotgun (WGS) entry which is preliminary data.</text>
</comment>
<keyword evidence="2" id="KW-1185">Reference proteome</keyword>
<feature type="non-terminal residue" evidence="1">
    <location>
        <position position="1"/>
    </location>
</feature>
<protein>
    <submittedName>
        <fullName evidence="1">14388_t:CDS:1</fullName>
    </submittedName>
</protein>
<proteinExistence type="predicted"/>
<gene>
    <name evidence="1" type="ORF">SPELUC_LOCUS13086</name>
</gene>
<name>A0ACA9PZP7_9GLOM</name>
<dbReference type="EMBL" id="CAJVPW010033266">
    <property type="protein sequence ID" value="CAG8730643.1"/>
    <property type="molecule type" value="Genomic_DNA"/>
</dbReference>
<evidence type="ECO:0000313" key="1">
    <source>
        <dbReference type="EMBL" id="CAG8730643.1"/>
    </source>
</evidence>
<dbReference type="Proteomes" id="UP000789366">
    <property type="component" value="Unassembled WGS sequence"/>
</dbReference>
<sequence length="306" mass="35869">TYHQRFAIALEFIIFLHEFLDYDAKKLKSKYELYSIALKKPGLGENDYIQTLLDDLIKIDPKKIGELLQIFISLLKTVLDHVENIEQEYEDFRKFLVRSKEIENNLTRPSASTRSSVIKMKNKESAILQKIGDDYKQLVIDVTNYLAIFFDENLRHYSTNTLFEIFYYQEDISILECAFIPKLRSAIHTALGLTTEYINCNCCMDIESNDKDDVDWDSREQILSTHNDTSILYKLHLQCGKLINVRDWLDSFENVISKENLENRKLNEKEVVARFIKGFEELKLIGIIGSTNKKTDHFKRLSWGKL</sequence>
<organism evidence="1 2">
    <name type="scientific">Cetraspora pellucida</name>
    <dbReference type="NCBI Taxonomy" id="1433469"/>
    <lineage>
        <taxon>Eukaryota</taxon>
        <taxon>Fungi</taxon>
        <taxon>Fungi incertae sedis</taxon>
        <taxon>Mucoromycota</taxon>
        <taxon>Glomeromycotina</taxon>
        <taxon>Glomeromycetes</taxon>
        <taxon>Diversisporales</taxon>
        <taxon>Gigasporaceae</taxon>
        <taxon>Cetraspora</taxon>
    </lineage>
</organism>
<accession>A0ACA9PZP7</accession>
<evidence type="ECO:0000313" key="2">
    <source>
        <dbReference type="Proteomes" id="UP000789366"/>
    </source>
</evidence>